<accession>A0A7J6L3L2</accession>
<dbReference type="Proteomes" id="UP000572268">
    <property type="component" value="Unassembled WGS sequence"/>
</dbReference>
<dbReference type="Proteomes" id="UP000570595">
    <property type="component" value="Unassembled WGS sequence"/>
</dbReference>
<dbReference type="GO" id="GO:0005739">
    <property type="term" value="C:mitochondrion"/>
    <property type="evidence" value="ECO:0007669"/>
    <property type="project" value="TreeGrafter"/>
</dbReference>
<evidence type="ECO:0000256" key="3">
    <source>
        <dbReference type="SAM" id="MobiDB-lite"/>
    </source>
</evidence>
<dbReference type="GO" id="GO:0046872">
    <property type="term" value="F:metal ion binding"/>
    <property type="evidence" value="ECO:0007669"/>
    <property type="project" value="UniProtKB-KW"/>
</dbReference>
<dbReference type="OrthoDB" id="3345469at2759"/>
<comment type="similarity">
    <text evidence="1">Belongs to the GTP cyclohydrolase I type 2/NIF3 family.</text>
</comment>
<evidence type="ECO:0000313" key="5">
    <source>
        <dbReference type="EMBL" id="KAF4654060.1"/>
    </source>
</evidence>
<evidence type="ECO:0000313" key="6">
    <source>
        <dbReference type="Proteomes" id="UP000570595"/>
    </source>
</evidence>
<feature type="region of interest" description="Disordered" evidence="3">
    <location>
        <begin position="24"/>
        <end position="44"/>
    </location>
</feature>
<dbReference type="NCBIfam" id="TIGR00486">
    <property type="entry name" value="YbgI_SA1388"/>
    <property type="match status" value="1"/>
</dbReference>
<evidence type="ECO:0000256" key="1">
    <source>
        <dbReference type="ARBA" id="ARBA00006964"/>
    </source>
</evidence>
<dbReference type="EMBL" id="JABANN010000752">
    <property type="protein sequence ID" value="KAF4654060.1"/>
    <property type="molecule type" value="Genomic_DNA"/>
</dbReference>
<feature type="binding site" evidence="2">
    <location>
        <position position="497"/>
    </location>
    <ligand>
        <name>a divalent metal cation</name>
        <dbReference type="ChEBI" id="CHEBI:60240"/>
        <label>1</label>
    </ligand>
</feature>
<evidence type="ECO:0000256" key="2">
    <source>
        <dbReference type="PIRSR" id="PIRSR602678-1"/>
    </source>
</evidence>
<reference evidence="6 7" key="1">
    <citation type="submission" date="2020-04" db="EMBL/GenBank/DDBJ databases">
        <title>Perkinsus olseni comparative genomics.</title>
        <authorList>
            <person name="Bogema D.R."/>
        </authorList>
    </citation>
    <scope>NUCLEOTIDE SEQUENCE [LARGE SCALE GENOMIC DNA]</scope>
    <source>
        <strain evidence="4">ATCC PRA-179</strain>
        <strain evidence="5">ATCC PRA-31</strain>
    </source>
</reference>
<proteinExistence type="inferred from homology"/>
<evidence type="ECO:0000313" key="7">
    <source>
        <dbReference type="Proteomes" id="UP000572268"/>
    </source>
</evidence>
<feature type="binding site" evidence="2">
    <location>
        <position position="377"/>
    </location>
    <ligand>
        <name>a divalent metal cation</name>
        <dbReference type="ChEBI" id="CHEBI:60240"/>
        <label>1</label>
    </ligand>
</feature>
<organism evidence="5 7">
    <name type="scientific">Perkinsus olseni</name>
    <name type="common">Perkinsus atlanticus</name>
    <dbReference type="NCBI Taxonomy" id="32597"/>
    <lineage>
        <taxon>Eukaryota</taxon>
        <taxon>Sar</taxon>
        <taxon>Alveolata</taxon>
        <taxon>Perkinsozoa</taxon>
        <taxon>Perkinsea</taxon>
        <taxon>Perkinsida</taxon>
        <taxon>Perkinsidae</taxon>
        <taxon>Perkinsus</taxon>
    </lineage>
</organism>
<protein>
    <submittedName>
        <fullName evidence="5">NGG1 interacting factor</fullName>
    </submittedName>
</protein>
<comment type="caution">
    <text evidence="5">The sequence shown here is derived from an EMBL/GenBank/DDBJ whole genome shotgun (WGS) entry which is preliminary data.</text>
</comment>
<dbReference type="SUPFAM" id="SSF102705">
    <property type="entry name" value="NIF3 (NGG1p interacting factor 3)-like"/>
    <property type="match status" value="1"/>
</dbReference>
<gene>
    <name evidence="5" type="primary">NIF3L1</name>
    <name evidence="5" type="ORF">FOL46_008897</name>
    <name evidence="4" type="ORF">FOZ61_009888</name>
</gene>
<feature type="binding site" evidence="2">
    <location>
        <position position="501"/>
    </location>
    <ligand>
        <name>a divalent metal cation</name>
        <dbReference type="ChEBI" id="CHEBI:60240"/>
        <label>1</label>
    </ligand>
</feature>
<dbReference type="PANTHER" id="PTHR13799">
    <property type="entry name" value="NGG1 INTERACTING FACTOR 3"/>
    <property type="match status" value="1"/>
</dbReference>
<dbReference type="EMBL" id="JABAHT010000756">
    <property type="protein sequence ID" value="KAF4652147.1"/>
    <property type="molecule type" value="Genomic_DNA"/>
</dbReference>
<name>A0A7J6L3L2_PEROL</name>
<keyword evidence="2" id="KW-0479">Metal-binding</keyword>
<feature type="binding site" evidence="2">
    <location>
        <position position="339"/>
    </location>
    <ligand>
        <name>a divalent metal cation</name>
        <dbReference type="ChEBI" id="CHEBI:60240"/>
        <label>1</label>
    </ligand>
</feature>
<dbReference type="PANTHER" id="PTHR13799:SF13">
    <property type="entry name" value="NIF3-LIKE PROTEIN 1"/>
    <property type="match status" value="1"/>
</dbReference>
<dbReference type="Pfam" id="PF01784">
    <property type="entry name" value="DUF34_NIF3"/>
    <property type="match status" value="1"/>
</dbReference>
<dbReference type="InterPro" id="IPR036069">
    <property type="entry name" value="DUF34/NIF3_sf"/>
</dbReference>
<dbReference type="AlphaFoldDB" id="A0A7J6L3L2"/>
<dbReference type="InterPro" id="IPR002678">
    <property type="entry name" value="DUF34/NIF3"/>
</dbReference>
<feature type="compositionally biased region" description="Polar residues" evidence="3">
    <location>
        <begin position="26"/>
        <end position="36"/>
    </location>
</feature>
<evidence type="ECO:0000313" key="4">
    <source>
        <dbReference type="EMBL" id="KAF4652147.1"/>
    </source>
</evidence>
<sequence>MSATSPTSSSSLVGGHDMLEARRTGSIDSSSCSAATQGDMERRPSRRLTKYRLWHFDEMRGSSDPDTEQGHQMVSPLLFYFGGAVDIGFTSTCTLVAAGLDLNFREKSLSSIISTIGLAAVLALNAGVDSFGSDRAAIHHYNHEFSRERWEHDIAPEHEVEEYVNYATNIGVPAADAEKIALMMVIWAWDGPGWVVMVIGSSVYSGLAVIINPNTLQLQEWQGIMWACGSLVLPIMRYRHLWNLPQFKRFVLTQSVYFASVLLLARRLHYCPAQDQHDIFEVRIAPHQLAEAWDNTGLLLEGVPPTQGSPFRVMLCNDLTQRVAKEAIDKKVHLVLSYHPSIFRPLKSLTESVPMQSALLALARAGKSLYCPHTQLDTTSGGINDFLCDAFGDIIAKKEGIEKHDKVEGAEVGRLITLTESQSVQEVVDRIKKHLGLNIVRVAGPIDKQCKSVAICCGSGGSLICPTEADVLWTGEMSHHEVLASAEEGKVVVLCEHATTERPYLEQRLKPWIEKEMDDDDVEVLISEQDTTLIRYC</sequence>
<dbReference type="Gene3D" id="3.40.1390.30">
    <property type="entry name" value="NIF3 (NGG1p interacting factor 3)-like"/>
    <property type="match status" value="2"/>
</dbReference>
<dbReference type="FunFam" id="3.40.1390.30:FF:000001">
    <property type="entry name" value="GTP cyclohydrolase 1 type 2"/>
    <property type="match status" value="1"/>
</dbReference>